<dbReference type="KEGG" id="hfv:R50_1098"/>
<feature type="region of interest" description="Disordered" evidence="1">
    <location>
        <begin position="71"/>
        <end position="104"/>
    </location>
</feature>
<organism evidence="2 3">
    <name type="scientific">Candidatus Hydrogenisulfobacillus filiaventi</name>
    <dbReference type="NCBI Taxonomy" id="2707344"/>
    <lineage>
        <taxon>Bacteria</taxon>
        <taxon>Bacillati</taxon>
        <taxon>Bacillota</taxon>
        <taxon>Clostridia</taxon>
        <taxon>Eubacteriales</taxon>
        <taxon>Clostridiales Family XVII. Incertae Sedis</taxon>
        <taxon>Candidatus Hydrogenisulfobacillus</taxon>
    </lineage>
</organism>
<name>A0A6F8ZF93_9FIRM</name>
<evidence type="ECO:0000313" key="2">
    <source>
        <dbReference type="EMBL" id="CAB1128604.1"/>
    </source>
</evidence>
<gene>
    <name evidence="2" type="ORF">R50_1098</name>
</gene>
<keyword evidence="3" id="KW-1185">Reference proteome</keyword>
<accession>A0A6F8ZF93</accession>
<feature type="compositionally biased region" description="Basic and acidic residues" evidence="1">
    <location>
        <begin position="94"/>
        <end position="104"/>
    </location>
</feature>
<dbReference type="AlphaFoldDB" id="A0A6F8ZF93"/>
<feature type="region of interest" description="Disordered" evidence="1">
    <location>
        <begin position="1"/>
        <end position="42"/>
    </location>
</feature>
<evidence type="ECO:0000313" key="3">
    <source>
        <dbReference type="Proteomes" id="UP000503399"/>
    </source>
</evidence>
<evidence type="ECO:0000256" key="1">
    <source>
        <dbReference type="SAM" id="MobiDB-lite"/>
    </source>
</evidence>
<reference evidence="2 3" key="1">
    <citation type="submission" date="2020-02" db="EMBL/GenBank/DDBJ databases">
        <authorList>
            <person name="Hogendoorn C."/>
        </authorList>
    </citation>
    <scope>NUCLEOTIDE SEQUENCE [LARGE SCALE GENOMIC DNA]</scope>
    <source>
        <strain evidence="2">R501</strain>
    </source>
</reference>
<sequence>MRLPGRVRKGVVPAGRKPGNRPPEQLEAPAVKRPRLSDIGAGGGMAGHAFRFREHFPGYRAVTFRRLRAARQDEPRAATVRRGRCPPVSPVSPLREHRPPVWRT</sequence>
<protein>
    <submittedName>
        <fullName evidence="2">Uncharacterized protein</fullName>
    </submittedName>
</protein>
<dbReference type="Proteomes" id="UP000503399">
    <property type="component" value="Chromosome"/>
</dbReference>
<dbReference type="EMBL" id="LR778114">
    <property type="protein sequence ID" value="CAB1128604.1"/>
    <property type="molecule type" value="Genomic_DNA"/>
</dbReference>
<proteinExistence type="predicted"/>